<reference evidence="1 2" key="1">
    <citation type="submission" date="2020-09" db="EMBL/GenBank/DDBJ databases">
        <title>De no assembly of potato wild relative species, Solanum commersonii.</title>
        <authorList>
            <person name="Cho K."/>
        </authorList>
    </citation>
    <scope>NUCLEOTIDE SEQUENCE [LARGE SCALE GENOMIC DNA]</scope>
    <source>
        <strain evidence="1">LZ3.2</strain>
        <tissue evidence="1">Leaf</tissue>
    </source>
</reference>
<accession>A0A9J6AM80</accession>
<evidence type="ECO:0000313" key="1">
    <source>
        <dbReference type="EMBL" id="KAG5625460.1"/>
    </source>
</evidence>
<name>A0A9J6AM80_SOLCO</name>
<proteinExistence type="predicted"/>
<protein>
    <submittedName>
        <fullName evidence="1">Uncharacterized protein</fullName>
    </submittedName>
</protein>
<keyword evidence="2" id="KW-1185">Reference proteome</keyword>
<sequence length="74" mass="8466">MFLPLQAVRRVHGNKQSKSKDALNCRRGGKSGRICDTRRENTIHIVVQQELEDKCAKSQLHEQTNVLSCNYDLV</sequence>
<evidence type="ECO:0000313" key="2">
    <source>
        <dbReference type="Proteomes" id="UP000824120"/>
    </source>
</evidence>
<dbReference type="AlphaFoldDB" id="A0A9J6AM80"/>
<organism evidence="1 2">
    <name type="scientific">Solanum commersonii</name>
    <name type="common">Commerson's wild potato</name>
    <name type="synonym">Commerson's nightshade</name>
    <dbReference type="NCBI Taxonomy" id="4109"/>
    <lineage>
        <taxon>Eukaryota</taxon>
        <taxon>Viridiplantae</taxon>
        <taxon>Streptophyta</taxon>
        <taxon>Embryophyta</taxon>
        <taxon>Tracheophyta</taxon>
        <taxon>Spermatophyta</taxon>
        <taxon>Magnoliopsida</taxon>
        <taxon>eudicotyledons</taxon>
        <taxon>Gunneridae</taxon>
        <taxon>Pentapetalae</taxon>
        <taxon>asterids</taxon>
        <taxon>lamiids</taxon>
        <taxon>Solanales</taxon>
        <taxon>Solanaceae</taxon>
        <taxon>Solanoideae</taxon>
        <taxon>Solaneae</taxon>
        <taxon>Solanum</taxon>
    </lineage>
</organism>
<comment type="caution">
    <text evidence="1">The sequence shown here is derived from an EMBL/GenBank/DDBJ whole genome shotgun (WGS) entry which is preliminary data.</text>
</comment>
<gene>
    <name evidence="1" type="ORF">H5410_010678</name>
</gene>
<dbReference type="Proteomes" id="UP000824120">
    <property type="component" value="Chromosome 2"/>
</dbReference>
<dbReference type="EMBL" id="JACXVP010000002">
    <property type="protein sequence ID" value="KAG5625460.1"/>
    <property type="molecule type" value="Genomic_DNA"/>
</dbReference>